<dbReference type="EMBL" id="BJXX01000151">
    <property type="protein sequence ID" value="GEN35803.1"/>
    <property type="molecule type" value="Genomic_DNA"/>
</dbReference>
<dbReference type="Proteomes" id="UP000321157">
    <property type="component" value="Unassembled WGS sequence"/>
</dbReference>
<dbReference type="RefSeq" id="WP_146811319.1">
    <property type="nucleotide sequence ID" value="NZ_BJXX01000151.1"/>
</dbReference>
<sequence length="123" mass="13359">MNNVTVTKVPQNLEQNITVKADPKVRSAVDNWASSIVVNGNKVTSKFPALPSGYSMAIGLAGEEDLSFAETKMNVKSGQTHTFTFPNESKKPFLIFTVYGKGSVVVDGMIVRLPSLQSFYTAK</sequence>
<evidence type="ECO:0000313" key="2">
    <source>
        <dbReference type="Proteomes" id="UP000321157"/>
    </source>
</evidence>
<dbReference type="AlphaFoldDB" id="A0A511VDZ8"/>
<name>A0A511VDZ8_9BACL</name>
<gene>
    <name evidence="1" type="ORF">ADA01nite_32630</name>
</gene>
<evidence type="ECO:0000313" key="1">
    <source>
        <dbReference type="EMBL" id="GEN35803.1"/>
    </source>
</evidence>
<proteinExistence type="predicted"/>
<comment type="caution">
    <text evidence="1">The sequence shown here is derived from an EMBL/GenBank/DDBJ whole genome shotgun (WGS) entry which is preliminary data.</text>
</comment>
<keyword evidence="2" id="KW-1185">Reference proteome</keyword>
<accession>A0A511VDZ8</accession>
<reference evidence="1 2" key="1">
    <citation type="submission" date="2019-07" db="EMBL/GenBank/DDBJ databases">
        <title>Whole genome shotgun sequence of Aneurinibacillus danicus NBRC 102444.</title>
        <authorList>
            <person name="Hosoyama A."/>
            <person name="Uohara A."/>
            <person name="Ohji S."/>
            <person name="Ichikawa N."/>
        </authorList>
    </citation>
    <scope>NUCLEOTIDE SEQUENCE [LARGE SCALE GENOMIC DNA]</scope>
    <source>
        <strain evidence="1 2">NBRC 102444</strain>
    </source>
</reference>
<protein>
    <submittedName>
        <fullName evidence="1">Uncharacterized protein</fullName>
    </submittedName>
</protein>
<organism evidence="1 2">
    <name type="scientific">Aneurinibacillus danicus</name>
    <dbReference type="NCBI Taxonomy" id="267746"/>
    <lineage>
        <taxon>Bacteria</taxon>
        <taxon>Bacillati</taxon>
        <taxon>Bacillota</taxon>
        <taxon>Bacilli</taxon>
        <taxon>Bacillales</taxon>
        <taxon>Paenibacillaceae</taxon>
        <taxon>Aneurinibacillus group</taxon>
        <taxon>Aneurinibacillus</taxon>
    </lineage>
</organism>